<gene>
    <name evidence="2" type="ORF">H5U98_13765</name>
    <name evidence="1" type="ORF">MBOE_39800</name>
</gene>
<dbReference type="EMBL" id="CP060016">
    <property type="protein sequence ID" value="UNC02342.1"/>
    <property type="molecule type" value="Genomic_DNA"/>
</dbReference>
<sequence length="160" mass="18019">MKGIDQMMCLVQIGTQLADLAAITRRRPAHAPLRFLQAHRYVFHMPPQLTQERLSLRGVRGVIHVTDRAICVFIPLIVRCLDYRVGAADSEVMVRISEEIMIAEVLIRLGAAYPESPAGEVERCVRNAQEHFQSSPIREFVPLLVERRARAELARPAVGV</sequence>
<protein>
    <submittedName>
        <fullName evidence="2">Uncharacterized protein</fullName>
    </submittedName>
</protein>
<reference evidence="1 3" key="1">
    <citation type="journal article" date="2019" name="Emerg. Microbes Infect.">
        <title>Comprehensive subspecies identification of 175 nontuberculous mycobacteria species based on 7547 genomic profiles.</title>
        <authorList>
            <person name="Matsumoto Y."/>
            <person name="Kinjo T."/>
            <person name="Motooka D."/>
            <person name="Nabeya D."/>
            <person name="Jung N."/>
            <person name="Uechi K."/>
            <person name="Horii T."/>
            <person name="Iida T."/>
            <person name="Fujita J."/>
            <person name="Nakamura S."/>
        </authorList>
    </citation>
    <scope>NUCLEOTIDE SEQUENCE [LARGE SCALE GENOMIC DNA]</scope>
    <source>
        <strain evidence="1 3">JCM 15653</strain>
    </source>
</reference>
<name>A0AAX3A4C5_9MYCO</name>
<proteinExistence type="predicted"/>
<evidence type="ECO:0000313" key="2">
    <source>
        <dbReference type="EMBL" id="UNC02342.1"/>
    </source>
</evidence>
<organism evidence="2 4">
    <name type="scientific">Mycolicibacterium boenickei</name>
    <dbReference type="NCBI Taxonomy" id="146017"/>
    <lineage>
        <taxon>Bacteria</taxon>
        <taxon>Bacillati</taxon>
        <taxon>Actinomycetota</taxon>
        <taxon>Actinomycetes</taxon>
        <taxon>Mycobacteriales</taxon>
        <taxon>Mycobacteriaceae</taxon>
        <taxon>Mycolicibacterium</taxon>
    </lineage>
</organism>
<evidence type="ECO:0000313" key="4">
    <source>
        <dbReference type="Proteomes" id="UP001162885"/>
    </source>
</evidence>
<dbReference type="Proteomes" id="UP001162885">
    <property type="component" value="Chromosome"/>
</dbReference>
<dbReference type="RefSeq" id="WP_133118323.1">
    <property type="nucleotide sequence ID" value="NZ_AP022579.1"/>
</dbReference>
<reference evidence="2 4" key="3">
    <citation type="journal article" date="2022" name="BMC Genomics">
        <title>Comparative genome analysis of mycobacteria focusing on tRNA and non-coding RNA.</title>
        <authorList>
            <person name="Behra P.R.K."/>
            <person name="Pettersson B.M.F."/>
            <person name="Ramesh M."/>
            <person name="Das S."/>
            <person name="Dasgupta S."/>
            <person name="Kirsebom L.A."/>
        </authorList>
    </citation>
    <scope>NUCLEOTIDE SEQUENCE [LARGE SCALE GENOMIC DNA]</scope>
    <source>
        <strain evidence="2 4">DSM 44677</strain>
    </source>
</reference>
<keyword evidence="3" id="KW-1185">Reference proteome</keyword>
<accession>A0AAX3A4C5</accession>
<dbReference type="NCBIfam" id="NF046112">
    <property type="entry name" value="MSMEG_6209_Nter"/>
    <property type="match status" value="1"/>
</dbReference>
<reference evidence="1" key="2">
    <citation type="submission" date="2020-02" db="EMBL/GenBank/DDBJ databases">
        <authorList>
            <person name="Matsumoto Y."/>
            <person name="Motooka D."/>
            <person name="Nakamura S."/>
        </authorList>
    </citation>
    <scope>NUCLEOTIDE SEQUENCE</scope>
    <source>
        <strain evidence="1">JCM 15653</strain>
    </source>
</reference>
<dbReference type="Proteomes" id="UP000466683">
    <property type="component" value="Chromosome"/>
</dbReference>
<evidence type="ECO:0000313" key="1">
    <source>
        <dbReference type="EMBL" id="BBX92331.1"/>
    </source>
</evidence>
<dbReference type="EMBL" id="AP022579">
    <property type="protein sequence ID" value="BBX92331.1"/>
    <property type="molecule type" value="Genomic_DNA"/>
</dbReference>
<evidence type="ECO:0000313" key="3">
    <source>
        <dbReference type="Proteomes" id="UP000466683"/>
    </source>
</evidence>
<dbReference type="Gene3D" id="1.10.8.1060">
    <property type="entry name" value="Corynebacterium glutamicum thioredoxin-dependent arsenate reductase, N-terminal domain"/>
    <property type="match status" value="1"/>
</dbReference>
<dbReference type="AlphaFoldDB" id="A0AAX3A4C5"/>